<feature type="binding site" evidence="3">
    <location>
        <position position="183"/>
    </location>
    <ligand>
        <name>ATP</name>
        <dbReference type="ChEBI" id="CHEBI:30616"/>
    </ligand>
</feature>
<accession>A0A8S1QJ23</accession>
<dbReference type="PANTHER" id="PTHR24055">
    <property type="entry name" value="MITOGEN-ACTIVATED PROTEIN KINASE"/>
    <property type="match status" value="1"/>
</dbReference>
<dbReference type="InterPro" id="IPR003527">
    <property type="entry name" value="MAP_kinase_CS"/>
</dbReference>
<dbReference type="SMART" id="SM00220">
    <property type="entry name" value="S_TKc"/>
    <property type="match status" value="1"/>
</dbReference>
<keyword evidence="4" id="KW-0808">Transferase</keyword>
<reference evidence="8" key="1">
    <citation type="submission" date="2021-01" db="EMBL/GenBank/DDBJ databases">
        <authorList>
            <consortium name="Genoscope - CEA"/>
            <person name="William W."/>
        </authorList>
    </citation>
    <scope>NUCLEOTIDE SEQUENCE</scope>
</reference>
<feature type="coiled-coil region" evidence="5">
    <location>
        <begin position="102"/>
        <end position="143"/>
    </location>
</feature>
<evidence type="ECO:0000313" key="9">
    <source>
        <dbReference type="Proteomes" id="UP000688137"/>
    </source>
</evidence>
<name>A0A8S1QJ23_PARPR</name>
<dbReference type="AlphaFoldDB" id="A0A8S1QJ23"/>
<comment type="cofactor">
    <cofactor evidence="4">
        <name>Mg(2+)</name>
        <dbReference type="ChEBI" id="CHEBI:18420"/>
    </cofactor>
</comment>
<evidence type="ECO:0000259" key="7">
    <source>
        <dbReference type="PROSITE" id="PS50011"/>
    </source>
</evidence>
<evidence type="ECO:0000256" key="2">
    <source>
        <dbReference type="ARBA" id="ARBA00022840"/>
    </source>
</evidence>
<evidence type="ECO:0000256" key="5">
    <source>
        <dbReference type="SAM" id="Coils"/>
    </source>
</evidence>
<dbReference type="GO" id="GO:0005524">
    <property type="term" value="F:ATP binding"/>
    <property type="evidence" value="ECO:0007669"/>
    <property type="project" value="UniProtKB-UniRule"/>
</dbReference>
<keyword evidence="4" id="KW-0418">Kinase</keyword>
<sequence length="623" mass="72573">MLSPSQYQQLQRLSPQRVNMPGMSRVPAFVKTREVRMPSPTKQYSPTKYVIHNPPLYMRSRMASTEDIPSMPSESKNINNDRKYSMHIDPKTQQISHLNEIIQQQQQQILTQESKVALLQNEVNAWKQKFIELNQKYHQMQENENIDEYILKKYEIIQRIGKGAYGIVWKAKDLKTLKIVALKKVFDAFNNPTDAQRTYREVTFLKQLKHPNIVSIIETYPANNKIDLYIVFEYMETDLHIAIRANILQAEHRRYITYQLIKALKYIHSAGMIHRDLKPANILIDSECQIKLADFGLARMVGSHDSDILTDYVATRWFRAPEILLGSKSYSYGIDLWSVGCLIGEMILGKALFSGNSTINQLEKIVDILGNPNQQEIIAMGGQSQIFQNQFRPSKQKLNSLLGCQKDELDIISKLLQYDPTKRLSIEECLKHSYFKEYRNIKEEITYQGSIMLQLQDDKQYPISTYRDVLYKKMDYSRIISLVNKQKKIVEELALKKQQQTFKQLIEQKSAQSIKQYRSTKFLKNTYSNSNLLDKSPLNKSQQQQQQQQQLLQQQNSTSNIKNKLRSICQQSEARQRSAISKQSNSSSKYNILHNVTNTSLSPHSAINSRYLPNRFHQKHNDF</sequence>
<keyword evidence="5" id="KW-0175">Coiled coil</keyword>
<keyword evidence="1 3" id="KW-0547">Nucleotide-binding</keyword>
<keyword evidence="9" id="KW-1185">Reference proteome</keyword>
<dbReference type="EMBL" id="CAJJDM010000172">
    <property type="protein sequence ID" value="CAD8115662.1"/>
    <property type="molecule type" value="Genomic_DNA"/>
</dbReference>
<protein>
    <recommendedName>
        <fullName evidence="4">Mitogen-activated protein kinase</fullName>
        <ecNumber evidence="4">2.7.11.24</ecNumber>
    </recommendedName>
</protein>
<organism evidence="8 9">
    <name type="scientific">Paramecium primaurelia</name>
    <dbReference type="NCBI Taxonomy" id="5886"/>
    <lineage>
        <taxon>Eukaryota</taxon>
        <taxon>Sar</taxon>
        <taxon>Alveolata</taxon>
        <taxon>Ciliophora</taxon>
        <taxon>Intramacronucleata</taxon>
        <taxon>Oligohymenophorea</taxon>
        <taxon>Peniculida</taxon>
        <taxon>Parameciidae</taxon>
        <taxon>Paramecium</taxon>
    </lineage>
</organism>
<dbReference type="FunFam" id="3.30.200.20:FF:001058">
    <property type="entry name" value="Mitogen-activated protein kinase"/>
    <property type="match status" value="1"/>
</dbReference>
<gene>
    <name evidence="8" type="ORF">PPRIM_AZ9-3.1.T1650094</name>
</gene>
<evidence type="ECO:0000256" key="3">
    <source>
        <dbReference type="PROSITE-ProRule" id="PRU10141"/>
    </source>
</evidence>
<dbReference type="Proteomes" id="UP000688137">
    <property type="component" value="Unassembled WGS sequence"/>
</dbReference>
<evidence type="ECO:0000256" key="6">
    <source>
        <dbReference type="SAM" id="MobiDB-lite"/>
    </source>
</evidence>
<evidence type="ECO:0000256" key="1">
    <source>
        <dbReference type="ARBA" id="ARBA00022741"/>
    </source>
</evidence>
<comment type="catalytic activity">
    <reaction evidence="4">
        <text>L-threonyl-[protein] + ATP = O-phospho-L-threonyl-[protein] + ADP + H(+)</text>
        <dbReference type="Rhea" id="RHEA:46608"/>
        <dbReference type="Rhea" id="RHEA-COMP:11060"/>
        <dbReference type="Rhea" id="RHEA-COMP:11605"/>
        <dbReference type="ChEBI" id="CHEBI:15378"/>
        <dbReference type="ChEBI" id="CHEBI:30013"/>
        <dbReference type="ChEBI" id="CHEBI:30616"/>
        <dbReference type="ChEBI" id="CHEBI:61977"/>
        <dbReference type="ChEBI" id="CHEBI:456216"/>
        <dbReference type="EC" id="2.7.11.24"/>
    </reaction>
</comment>
<comment type="activity regulation">
    <text evidence="4">Activated by threonine and tyrosine phosphorylation.</text>
</comment>
<comment type="caution">
    <text evidence="8">The sequence shown here is derived from an EMBL/GenBank/DDBJ whole genome shotgun (WGS) entry which is preliminary data.</text>
</comment>
<feature type="compositionally biased region" description="Low complexity" evidence="6">
    <location>
        <begin position="542"/>
        <end position="555"/>
    </location>
</feature>
<dbReference type="PROSITE" id="PS01351">
    <property type="entry name" value="MAPK"/>
    <property type="match status" value="1"/>
</dbReference>
<feature type="region of interest" description="Disordered" evidence="6">
    <location>
        <begin position="533"/>
        <end position="557"/>
    </location>
</feature>
<proteinExistence type="inferred from homology"/>
<dbReference type="InterPro" id="IPR017441">
    <property type="entry name" value="Protein_kinase_ATP_BS"/>
</dbReference>
<feature type="domain" description="Protein kinase" evidence="7">
    <location>
        <begin position="154"/>
        <end position="435"/>
    </location>
</feature>
<keyword evidence="2 3" id="KW-0067">ATP-binding</keyword>
<dbReference type="OMA" id="QYRSTKF"/>
<comment type="similarity">
    <text evidence="4">Belongs to the protein kinase superfamily. Ser/Thr protein kinase family. MAP kinase subfamily.</text>
</comment>
<keyword evidence="4" id="KW-0723">Serine/threonine-protein kinase</keyword>
<dbReference type="InterPro" id="IPR050117">
    <property type="entry name" value="MAPK"/>
</dbReference>
<dbReference type="InterPro" id="IPR000719">
    <property type="entry name" value="Prot_kinase_dom"/>
</dbReference>
<dbReference type="PROSITE" id="PS00107">
    <property type="entry name" value="PROTEIN_KINASE_ATP"/>
    <property type="match status" value="1"/>
</dbReference>
<evidence type="ECO:0000313" key="8">
    <source>
        <dbReference type="EMBL" id="CAD8115662.1"/>
    </source>
</evidence>
<dbReference type="Pfam" id="PF00069">
    <property type="entry name" value="Pkinase"/>
    <property type="match status" value="1"/>
</dbReference>
<dbReference type="EC" id="2.7.11.24" evidence="4"/>
<dbReference type="GO" id="GO:0004707">
    <property type="term" value="F:MAP kinase activity"/>
    <property type="evidence" value="ECO:0007669"/>
    <property type="project" value="UniProtKB-EC"/>
</dbReference>
<dbReference type="InterPro" id="IPR008271">
    <property type="entry name" value="Ser/Thr_kinase_AS"/>
</dbReference>
<dbReference type="FunFam" id="1.10.510.10:FF:000238">
    <property type="entry name" value="Mitogen-activated protein kinase"/>
    <property type="match status" value="1"/>
</dbReference>
<dbReference type="PROSITE" id="PS50011">
    <property type="entry name" value="PROTEIN_KINASE_DOM"/>
    <property type="match status" value="1"/>
</dbReference>
<evidence type="ECO:0000256" key="4">
    <source>
        <dbReference type="RuleBase" id="RU361165"/>
    </source>
</evidence>
<keyword evidence="4" id="KW-0460">Magnesium</keyword>
<dbReference type="PROSITE" id="PS00108">
    <property type="entry name" value="PROTEIN_KINASE_ST"/>
    <property type="match status" value="1"/>
</dbReference>